<dbReference type="GO" id="GO:0005524">
    <property type="term" value="F:ATP binding"/>
    <property type="evidence" value="ECO:0007669"/>
    <property type="project" value="InterPro"/>
</dbReference>
<keyword evidence="2" id="KW-1185">Reference proteome</keyword>
<dbReference type="GO" id="GO:0036498">
    <property type="term" value="P:IRE1-mediated unfolded protein response"/>
    <property type="evidence" value="ECO:0007669"/>
    <property type="project" value="TreeGrafter"/>
</dbReference>
<keyword evidence="1" id="KW-0418">Kinase</keyword>
<dbReference type="SMART" id="SM00220">
    <property type="entry name" value="S_TKc"/>
    <property type="match status" value="1"/>
</dbReference>
<dbReference type="AlphaFoldDB" id="A0A6S7G6G8"/>
<protein>
    <submittedName>
        <fullName evidence="1">Serine threonine- kinase endoribonuclease IRE1-like</fullName>
    </submittedName>
</protein>
<proteinExistence type="predicted"/>
<name>A0A6S7G6G8_PARCT</name>
<gene>
    <name evidence="1" type="ORF">PACLA_8A038894</name>
</gene>
<dbReference type="InterPro" id="IPR000719">
    <property type="entry name" value="Prot_kinase_dom"/>
</dbReference>
<sequence length="270" mass="30563">MGTFVYAGVMEDGCEVAVKRTLIQSSENLAENEKNILSLLQTNKSPFIVSYQSFLKDSTFMYLMVDLCEETLENYVQSQSIQHLREHGPRMIKEILRGLDFLHDHGILHRDLKPANILVDVEGHMRLADFGISRVLSEDETTCLTDGKGTEGWMASEVLESRNRGSKGRFKKKSDVQSAGMVAFHILTQGGHPFGRSVFSCIQNVLKGNPVNLGILEDLESKHFVSLLIRHKIDDRPYAHEALELPFVDQVQNYEGLPKPKISLRNYELE</sequence>
<dbReference type="GO" id="GO:0004674">
    <property type="term" value="F:protein serine/threonine kinase activity"/>
    <property type="evidence" value="ECO:0007669"/>
    <property type="project" value="InterPro"/>
</dbReference>
<comment type="caution">
    <text evidence="1">The sequence shown here is derived from an EMBL/GenBank/DDBJ whole genome shotgun (WGS) entry which is preliminary data.</text>
</comment>
<dbReference type="OrthoDB" id="63989at2759"/>
<evidence type="ECO:0000313" key="1">
    <source>
        <dbReference type="EMBL" id="CAB3986243.1"/>
    </source>
</evidence>
<dbReference type="Gene3D" id="1.10.510.10">
    <property type="entry name" value="Transferase(Phosphotransferase) domain 1"/>
    <property type="match status" value="1"/>
</dbReference>
<dbReference type="PROSITE" id="PS50011">
    <property type="entry name" value="PROTEIN_KINASE_DOM"/>
    <property type="match status" value="1"/>
</dbReference>
<dbReference type="Pfam" id="PF00069">
    <property type="entry name" value="Pkinase"/>
    <property type="match status" value="1"/>
</dbReference>
<dbReference type="SUPFAM" id="SSF56112">
    <property type="entry name" value="Protein kinase-like (PK-like)"/>
    <property type="match status" value="1"/>
</dbReference>
<dbReference type="InterPro" id="IPR011009">
    <property type="entry name" value="Kinase-like_dom_sf"/>
</dbReference>
<dbReference type="GO" id="GO:0004521">
    <property type="term" value="F:RNA endonuclease activity"/>
    <property type="evidence" value="ECO:0007669"/>
    <property type="project" value="InterPro"/>
</dbReference>
<dbReference type="PANTHER" id="PTHR13954:SF28">
    <property type="match status" value="1"/>
</dbReference>
<dbReference type="Proteomes" id="UP001152795">
    <property type="component" value="Unassembled WGS sequence"/>
</dbReference>
<evidence type="ECO:0000313" key="2">
    <source>
        <dbReference type="Proteomes" id="UP001152795"/>
    </source>
</evidence>
<dbReference type="PANTHER" id="PTHR13954">
    <property type="entry name" value="IRE1-RELATED"/>
    <property type="match status" value="1"/>
</dbReference>
<dbReference type="GO" id="GO:0051082">
    <property type="term" value="F:unfolded protein binding"/>
    <property type="evidence" value="ECO:0007669"/>
    <property type="project" value="TreeGrafter"/>
</dbReference>
<dbReference type="InterPro" id="IPR008271">
    <property type="entry name" value="Ser/Thr_kinase_AS"/>
</dbReference>
<dbReference type="GO" id="GO:0070059">
    <property type="term" value="P:intrinsic apoptotic signaling pathway in response to endoplasmic reticulum stress"/>
    <property type="evidence" value="ECO:0007669"/>
    <property type="project" value="TreeGrafter"/>
</dbReference>
<dbReference type="GO" id="GO:1990604">
    <property type="term" value="C:IRE1-TRAF2-ASK1 complex"/>
    <property type="evidence" value="ECO:0007669"/>
    <property type="project" value="TreeGrafter"/>
</dbReference>
<accession>A0A6S7G6G8</accession>
<dbReference type="PROSITE" id="PS00108">
    <property type="entry name" value="PROTEIN_KINASE_ST"/>
    <property type="match status" value="1"/>
</dbReference>
<reference evidence="1" key="1">
    <citation type="submission" date="2020-04" db="EMBL/GenBank/DDBJ databases">
        <authorList>
            <person name="Alioto T."/>
            <person name="Alioto T."/>
            <person name="Gomez Garrido J."/>
        </authorList>
    </citation>
    <scope>NUCLEOTIDE SEQUENCE</scope>
    <source>
        <strain evidence="1">A484AB</strain>
    </source>
</reference>
<dbReference type="InterPro" id="IPR045133">
    <property type="entry name" value="IRE1/2-like"/>
</dbReference>
<dbReference type="Gene3D" id="3.30.200.20">
    <property type="entry name" value="Phosphorylase Kinase, domain 1"/>
    <property type="match status" value="1"/>
</dbReference>
<organism evidence="1 2">
    <name type="scientific">Paramuricea clavata</name>
    <name type="common">Red gorgonian</name>
    <name type="synonym">Violescent sea-whip</name>
    <dbReference type="NCBI Taxonomy" id="317549"/>
    <lineage>
        <taxon>Eukaryota</taxon>
        <taxon>Metazoa</taxon>
        <taxon>Cnidaria</taxon>
        <taxon>Anthozoa</taxon>
        <taxon>Octocorallia</taxon>
        <taxon>Malacalcyonacea</taxon>
        <taxon>Plexauridae</taxon>
        <taxon>Paramuricea</taxon>
    </lineage>
</organism>
<keyword evidence="1" id="KW-0808">Transferase</keyword>
<dbReference type="EMBL" id="CACRXK020000986">
    <property type="protein sequence ID" value="CAB3986243.1"/>
    <property type="molecule type" value="Genomic_DNA"/>
</dbReference>